<organism evidence="1 2">
    <name type="scientific">Bacteroides thetaiotaomicron</name>
    <dbReference type="NCBI Taxonomy" id="818"/>
    <lineage>
        <taxon>Bacteria</taxon>
        <taxon>Pseudomonadati</taxon>
        <taxon>Bacteroidota</taxon>
        <taxon>Bacteroidia</taxon>
        <taxon>Bacteroidales</taxon>
        <taxon>Bacteroidaceae</taxon>
        <taxon>Bacteroides</taxon>
    </lineage>
</organism>
<accession>A0A174K083</accession>
<proteinExistence type="predicted"/>
<name>A0A174K083_BACT4</name>
<dbReference type="AlphaFoldDB" id="A0A174K083"/>
<dbReference type="EMBL" id="CZAP01000002">
    <property type="protein sequence ID" value="CUP02875.1"/>
    <property type="molecule type" value="Genomic_DNA"/>
</dbReference>
<gene>
    <name evidence="1" type="ORF">ERS852511_00900</name>
</gene>
<evidence type="ECO:0000313" key="1">
    <source>
        <dbReference type="EMBL" id="CUP02875.1"/>
    </source>
</evidence>
<dbReference type="Proteomes" id="UP000095576">
    <property type="component" value="Unassembled WGS sequence"/>
</dbReference>
<reference evidence="1 2" key="1">
    <citation type="submission" date="2015-09" db="EMBL/GenBank/DDBJ databases">
        <authorList>
            <consortium name="Pathogen Informatics"/>
        </authorList>
    </citation>
    <scope>NUCLEOTIDE SEQUENCE [LARGE SCALE GENOMIC DNA]</scope>
    <source>
        <strain evidence="1 2">2789STDY5834899</strain>
    </source>
</reference>
<evidence type="ECO:0000313" key="2">
    <source>
        <dbReference type="Proteomes" id="UP000095576"/>
    </source>
</evidence>
<protein>
    <submittedName>
        <fullName evidence="1">Uncharacterized protein</fullName>
    </submittedName>
</protein>
<sequence>MVYKMRANDIRHYFFGRIIKKIAMPEYEYRYLFIFSLEL</sequence>